<feature type="transmembrane region" description="Helical" evidence="1">
    <location>
        <begin position="194"/>
        <end position="215"/>
    </location>
</feature>
<evidence type="ECO:0000313" key="2">
    <source>
        <dbReference type="EMBL" id="MBD2871199.1"/>
    </source>
</evidence>
<feature type="transmembrane region" description="Helical" evidence="1">
    <location>
        <begin position="21"/>
        <end position="42"/>
    </location>
</feature>
<organism evidence="2 3">
    <name type="scientific">Paenibacillus arenilitoris</name>
    <dbReference type="NCBI Taxonomy" id="2772299"/>
    <lineage>
        <taxon>Bacteria</taxon>
        <taxon>Bacillati</taxon>
        <taxon>Bacillota</taxon>
        <taxon>Bacilli</taxon>
        <taxon>Bacillales</taxon>
        <taxon>Paenibacillaceae</taxon>
        <taxon>Paenibacillus</taxon>
    </lineage>
</organism>
<keyword evidence="1" id="KW-1133">Transmembrane helix</keyword>
<gene>
    <name evidence="2" type="ORF">IDH41_21670</name>
</gene>
<sequence length="292" mass="31303">MMKSSSMIPDRRAKLFEGEGWLVAAGLLGFLLAAICGIYVLVNGGAVAPEGDVSKAFSFNAALGMFLISTAAIVPLSAMGKKSRAFFRWSYIVLALYSYFAENVQNFRGVDPRFVENGSAFDYAVGNAFAFVAFMLVLYYLVFAVLFFRSRAFRLRPGMVVAIRYSMIAVMLSFAAGIWISVGQSRFTGMDGNIIWLHGLGFHALQAVPLVAWLAERSSPGGTARRSAIHVAGIGYLAGVIAIGWQTYLGKTVFEWSALPIAAAVCFLISLAAGASTLRKAPSSAGSMPLAK</sequence>
<dbReference type="Proteomes" id="UP000632125">
    <property type="component" value="Unassembled WGS sequence"/>
</dbReference>
<protein>
    <submittedName>
        <fullName evidence="2">Uncharacterized protein</fullName>
    </submittedName>
</protein>
<accession>A0A927CND9</accession>
<feature type="transmembrane region" description="Helical" evidence="1">
    <location>
        <begin position="160"/>
        <end position="182"/>
    </location>
</feature>
<keyword evidence="3" id="KW-1185">Reference proteome</keyword>
<proteinExistence type="predicted"/>
<reference evidence="2" key="1">
    <citation type="submission" date="2020-09" db="EMBL/GenBank/DDBJ databases">
        <title>A novel bacterium of genus Paenibacillus, isolated from South China Sea.</title>
        <authorList>
            <person name="Huang H."/>
            <person name="Mo K."/>
            <person name="Hu Y."/>
        </authorList>
    </citation>
    <scope>NUCLEOTIDE SEQUENCE</scope>
    <source>
        <strain evidence="2">IB182493</strain>
    </source>
</reference>
<feature type="transmembrane region" description="Helical" evidence="1">
    <location>
        <begin position="227"/>
        <end position="245"/>
    </location>
</feature>
<comment type="caution">
    <text evidence="2">The sequence shown here is derived from an EMBL/GenBank/DDBJ whole genome shotgun (WGS) entry which is preliminary data.</text>
</comment>
<feature type="transmembrane region" description="Helical" evidence="1">
    <location>
        <begin position="257"/>
        <end position="278"/>
    </location>
</feature>
<feature type="transmembrane region" description="Helical" evidence="1">
    <location>
        <begin position="85"/>
        <end position="101"/>
    </location>
</feature>
<feature type="transmembrane region" description="Helical" evidence="1">
    <location>
        <begin position="57"/>
        <end position="78"/>
    </location>
</feature>
<feature type="transmembrane region" description="Helical" evidence="1">
    <location>
        <begin position="121"/>
        <end position="148"/>
    </location>
</feature>
<evidence type="ECO:0000256" key="1">
    <source>
        <dbReference type="SAM" id="Phobius"/>
    </source>
</evidence>
<name>A0A927CND9_9BACL</name>
<dbReference type="AlphaFoldDB" id="A0A927CND9"/>
<keyword evidence="1" id="KW-0812">Transmembrane</keyword>
<evidence type="ECO:0000313" key="3">
    <source>
        <dbReference type="Proteomes" id="UP000632125"/>
    </source>
</evidence>
<keyword evidence="1" id="KW-0472">Membrane</keyword>
<dbReference type="EMBL" id="JACXIY010000027">
    <property type="protein sequence ID" value="MBD2871199.1"/>
    <property type="molecule type" value="Genomic_DNA"/>
</dbReference>